<accession>A0ACC2GGQ0</accession>
<name>A0ACC2GGQ0_DALPE</name>
<evidence type="ECO:0000313" key="2">
    <source>
        <dbReference type="Proteomes" id="UP001157502"/>
    </source>
</evidence>
<evidence type="ECO:0000313" key="1">
    <source>
        <dbReference type="EMBL" id="KAJ8002908.1"/>
    </source>
</evidence>
<dbReference type="Proteomes" id="UP001157502">
    <property type="component" value="Chromosome 13"/>
</dbReference>
<sequence length="110" mass="12671">MKFYTMESEVDVAELTEARMLIKVCKTQRSGELGFLEQMEEGAGHGDTQRSIKELQATHAETIQELEKTRNMLIVQHKINKGYQAQVEAVSSKMDQSKLEYELELERLVH</sequence>
<dbReference type="EMBL" id="CM055740">
    <property type="protein sequence ID" value="KAJ8002908.1"/>
    <property type="molecule type" value="Genomic_DNA"/>
</dbReference>
<comment type="caution">
    <text evidence="1">The sequence shown here is derived from an EMBL/GenBank/DDBJ whole genome shotgun (WGS) entry which is preliminary data.</text>
</comment>
<protein>
    <submittedName>
        <fullName evidence="1">Uncharacterized protein</fullName>
    </submittedName>
</protein>
<gene>
    <name evidence="1" type="ORF">DPEC_G00163840</name>
</gene>
<keyword evidence="2" id="KW-1185">Reference proteome</keyword>
<organism evidence="1 2">
    <name type="scientific">Dallia pectoralis</name>
    <name type="common">Alaska blackfish</name>
    <dbReference type="NCBI Taxonomy" id="75939"/>
    <lineage>
        <taxon>Eukaryota</taxon>
        <taxon>Metazoa</taxon>
        <taxon>Chordata</taxon>
        <taxon>Craniata</taxon>
        <taxon>Vertebrata</taxon>
        <taxon>Euteleostomi</taxon>
        <taxon>Actinopterygii</taxon>
        <taxon>Neopterygii</taxon>
        <taxon>Teleostei</taxon>
        <taxon>Protacanthopterygii</taxon>
        <taxon>Esociformes</taxon>
        <taxon>Umbridae</taxon>
        <taxon>Dallia</taxon>
    </lineage>
</organism>
<reference evidence="1" key="1">
    <citation type="submission" date="2021-05" db="EMBL/GenBank/DDBJ databases">
        <authorList>
            <person name="Pan Q."/>
            <person name="Jouanno E."/>
            <person name="Zahm M."/>
            <person name="Klopp C."/>
            <person name="Cabau C."/>
            <person name="Louis A."/>
            <person name="Berthelot C."/>
            <person name="Parey E."/>
            <person name="Roest Crollius H."/>
            <person name="Montfort J."/>
            <person name="Robinson-Rechavi M."/>
            <person name="Bouchez O."/>
            <person name="Lampietro C."/>
            <person name="Lopez Roques C."/>
            <person name="Donnadieu C."/>
            <person name="Postlethwait J."/>
            <person name="Bobe J."/>
            <person name="Dillon D."/>
            <person name="Chandos A."/>
            <person name="von Hippel F."/>
            <person name="Guiguen Y."/>
        </authorList>
    </citation>
    <scope>NUCLEOTIDE SEQUENCE</scope>
    <source>
        <strain evidence="1">YG-Jan2019</strain>
    </source>
</reference>
<proteinExistence type="predicted"/>